<proteinExistence type="predicted"/>
<feature type="transmembrane region" description="Helical" evidence="1">
    <location>
        <begin position="19"/>
        <end position="36"/>
    </location>
</feature>
<sequence>MSASKTTSQLNAEDRRNKLIAVAAGVLMLGVFYYVWTDSGAPSPATPAPVAAVAPSAPVVKTAVAPGTAAGVPAKTIGSTAGALDPTLHMQAMLVTEAVTYTGSGRNIFAGPGQVDDMAPIPKVLTPVRTGPVAAVAPVYHAPVPQGPPPIDLKFFGMVTSSSGSRQAMLLHGDDVFLASRGDIVQRKYRVVDIGPNSIQVEDMSNNNRQTLPLQATP</sequence>
<keyword evidence="1" id="KW-1133">Transmembrane helix</keyword>
<evidence type="ECO:0000313" key="2">
    <source>
        <dbReference type="EMBL" id="SFS21241.1"/>
    </source>
</evidence>
<evidence type="ECO:0000313" key="3">
    <source>
        <dbReference type="Proteomes" id="UP000199024"/>
    </source>
</evidence>
<dbReference type="AlphaFoldDB" id="A0A1I6N063"/>
<reference evidence="2 3" key="1">
    <citation type="submission" date="2016-10" db="EMBL/GenBank/DDBJ databases">
        <authorList>
            <person name="de Groot N.N."/>
        </authorList>
    </citation>
    <scope>NUCLEOTIDE SEQUENCE [LARGE SCALE GENOMIC DNA]</scope>
    <source>
        <strain evidence="2 3">DSM 21001</strain>
    </source>
</reference>
<keyword evidence="1" id="KW-0472">Membrane</keyword>
<keyword evidence="1" id="KW-0812">Transmembrane</keyword>
<organism evidence="2 3">
    <name type="scientific">Granulicella pectinivorans</name>
    <dbReference type="NCBI Taxonomy" id="474950"/>
    <lineage>
        <taxon>Bacteria</taxon>
        <taxon>Pseudomonadati</taxon>
        <taxon>Acidobacteriota</taxon>
        <taxon>Terriglobia</taxon>
        <taxon>Terriglobales</taxon>
        <taxon>Acidobacteriaceae</taxon>
        <taxon>Granulicella</taxon>
    </lineage>
</organism>
<accession>A0A1I6N063</accession>
<name>A0A1I6N063_9BACT</name>
<evidence type="ECO:0000256" key="1">
    <source>
        <dbReference type="SAM" id="Phobius"/>
    </source>
</evidence>
<dbReference type="RefSeq" id="WP_089843321.1">
    <property type="nucleotide sequence ID" value="NZ_FOZL01000002.1"/>
</dbReference>
<dbReference type="STRING" id="474950.SAMN05421771_4105"/>
<keyword evidence="3" id="KW-1185">Reference proteome</keyword>
<gene>
    <name evidence="2" type="ORF">SAMN05421771_4105</name>
</gene>
<protein>
    <submittedName>
        <fullName evidence="2">Uncharacterized protein</fullName>
    </submittedName>
</protein>
<dbReference type="OrthoDB" id="115912at2"/>
<dbReference type="Proteomes" id="UP000199024">
    <property type="component" value="Unassembled WGS sequence"/>
</dbReference>
<dbReference type="EMBL" id="FOZL01000002">
    <property type="protein sequence ID" value="SFS21241.1"/>
    <property type="molecule type" value="Genomic_DNA"/>
</dbReference>